<gene>
    <name evidence="7" type="ORF">BCF44_104270</name>
</gene>
<dbReference type="InterPro" id="IPR001727">
    <property type="entry name" value="GDT1-like"/>
</dbReference>
<organism evidence="7 8">
    <name type="scientific">Kutzneria buriramensis</name>
    <dbReference type="NCBI Taxonomy" id="1045776"/>
    <lineage>
        <taxon>Bacteria</taxon>
        <taxon>Bacillati</taxon>
        <taxon>Actinomycetota</taxon>
        <taxon>Actinomycetes</taxon>
        <taxon>Pseudonocardiales</taxon>
        <taxon>Pseudonocardiaceae</taxon>
        <taxon>Kutzneria</taxon>
    </lineage>
</organism>
<dbReference type="PANTHER" id="PTHR12608">
    <property type="entry name" value="TRANSMEMBRANE PROTEIN HTP-1 RELATED"/>
    <property type="match status" value="1"/>
</dbReference>
<dbReference type="Pfam" id="PF01169">
    <property type="entry name" value="GDT1"/>
    <property type="match status" value="2"/>
</dbReference>
<comment type="similarity">
    <text evidence="2 6">Belongs to the GDT1 family.</text>
</comment>
<evidence type="ECO:0000256" key="4">
    <source>
        <dbReference type="ARBA" id="ARBA00022989"/>
    </source>
</evidence>
<dbReference type="GO" id="GO:0016020">
    <property type="term" value="C:membrane"/>
    <property type="evidence" value="ECO:0007669"/>
    <property type="project" value="UniProtKB-SubCell"/>
</dbReference>
<evidence type="ECO:0000256" key="3">
    <source>
        <dbReference type="ARBA" id="ARBA00022692"/>
    </source>
</evidence>
<evidence type="ECO:0000256" key="6">
    <source>
        <dbReference type="RuleBase" id="RU365102"/>
    </source>
</evidence>
<comment type="caution">
    <text evidence="6">Lacks conserved residue(s) required for the propagation of feature annotation.</text>
</comment>
<reference evidence="7 8" key="1">
    <citation type="submission" date="2018-08" db="EMBL/GenBank/DDBJ databases">
        <title>Genomic Encyclopedia of Archaeal and Bacterial Type Strains, Phase II (KMG-II): from individual species to whole genera.</title>
        <authorList>
            <person name="Goeker M."/>
        </authorList>
    </citation>
    <scope>NUCLEOTIDE SEQUENCE [LARGE SCALE GENOMIC DNA]</scope>
    <source>
        <strain evidence="7 8">DSM 45791</strain>
    </source>
</reference>
<dbReference type="AlphaFoldDB" id="A0A3E0HTX9"/>
<feature type="transmembrane region" description="Helical" evidence="6">
    <location>
        <begin position="48"/>
        <end position="69"/>
    </location>
</feature>
<comment type="caution">
    <text evidence="7">The sequence shown here is derived from an EMBL/GenBank/DDBJ whole genome shotgun (WGS) entry which is preliminary data.</text>
</comment>
<feature type="transmembrane region" description="Helical" evidence="6">
    <location>
        <begin position="184"/>
        <end position="205"/>
    </location>
</feature>
<comment type="subcellular location">
    <subcellularLocation>
        <location evidence="1 6">Membrane</location>
        <topology evidence="1 6">Multi-pass membrane protein</topology>
    </subcellularLocation>
</comment>
<keyword evidence="5 6" id="KW-0472">Membrane</keyword>
<feature type="transmembrane region" description="Helical" evidence="6">
    <location>
        <begin position="76"/>
        <end position="93"/>
    </location>
</feature>
<dbReference type="GO" id="GO:0046873">
    <property type="term" value="F:metal ion transmembrane transporter activity"/>
    <property type="evidence" value="ECO:0007669"/>
    <property type="project" value="InterPro"/>
</dbReference>
<protein>
    <recommendedName>
        <fullName evidence="6">GDT1 family protein</fullName>
    </recommendedName>
</protein>
<sequence length="207" mass="21753">MWEGLTPVAATLLVLLTAFAVVLAVELPDKTLVATLVLTTRYRALPVFTGVCVAFLVQCVIAVSFGSVLTLLPERVTTGVVTALFAIGAFMLLREGFGAEEDSEQDAARSGAGEVSFRRAALTSFGVLFAAEWGDASQLATAGLTAHYGHPFAVGLGAWLALVTVAGVAVLIGRKIRARVHPQLIQRIAGFVFAVFALFALYQTIAG</sequence>
<evidence type="ECO:0000256" key="1">
    <source>
        <dbReference type="ARBA" id="ARBA00004141"/>
    </source>
</evidence>
<feature type="transmembrane region" description="Helical" evidence="6">
    <location>
        <begin position="152"/>
        <end position="172"/>
    </location>
</feature>
<evidence type="ECO:0000313" key="8">
    <source>
        <dbReference type="Proteomes" id="UP000256269"/>
    </source>
</evidence>
<accession>A0A3E0HTX9</accession>
<dbReference type="PANTHER" id="PTHR12608:SF1">
    <property type="entry name" value="TRANSMEMBRANE PROTEIN 165"/>
    <property type="match status" value="1"/>
</dbReference>
<evidence type="ECO:0000256" key="5">
    <source>
        <dbReference type="ARBA" id="ARBA00023136"/>
    </source>
</evidence>
<keyword evidence="8" id="KW-1185">Reference proteome</keyword>
<evidence type="ECO:0000256" key="2">
    <source>
        <dbReference type="ARBA" id="ARBA00009190"/>
    </source>
</evidence>
<keyword evidence="3 6" id="KW-0812">Transmembrane</keyword>
<dbReference type="Proteomes" id="UP000256269">
    <property type="component" value="Unassembled WGS sequence"/>
</dbReference>
<name>A0A3E0HTX9_9PSEU</name>
<keyword evidence="4 6" id="KW-1133">Transmembrane helix</keyword>
<dbReference type="EMBL" id="QUNO01000004">
    <property type="protein sequence ID" value="REH50003.1"/>
    <property type="molecule type" value="Genomic_DNA"/>
</dbReference>
<evidence type="ECO:0000313" key="7">
    <source>
        <dbReference type="EMBL" id="REH50003.1"/>
    </source>
</evidence>
<proteinExistence type="inferred from homology"/>